<dbReference type="InterPro" id="IPR029063">
    <property type="entry name" value="SAM-dependent_MTases_sf"/>
</dbReference>
<evidence type="ECO:0000256" key="2">
    <source>
        <dbReference type="ARBA" id="ARBA00022679"/>
    </source>
</evidence>
<dbReference type="AlphaFoldDB" id="A0A9N9CQA4"/>
<proteinExistence type="predicted"/>
<dbReference type="PRINTS" id="PR00506">
    <property type="entry name" value="D21N6MTFRASE"/>
</dbReference>
<dbReference type="Proteomes" id="UP000789508">
    <property type="component" value="Unassembled WGS sequence"/>
</dbReference>
<evidence type="ECO:0000256" key="3">
    <source>
        <dbReference type="ARBA" id="ARBA00022691"/>
    </source>
</evidence>
<evidence type="ECO:0000259" key="5">
    <source>
        <dbReference type="Pfam" id="PF01555"/>
    </source>
</evidence>
<dbReference type="Gene3D" id="3.40.50.150">
    <property type="entry name" value="Vaccinia Virus protein VP39"/>
    <property type="match status" value="1"/>
</dbReference>
<feature type="domain" description="DNA methylase N-4/N-6" evidence="5">
    <location>
        <begin position="40"/>
        <end position="98"/>
    </location>
</feature>
<dbReference type="OrthoDB" id="6980763at2759"/>
<name>A0A9N9CQA4_9GLOM</name>
<dbReference type="SUPFAM" id="SSF53335">
    <property type="entry name" value="S-adenosyl-L-methionine-dependent methyltransferases"/>
    <property type="match status" value="1"/>
</dbReference>
<comment type="caution">
    <text evidence="6">The sequence shown here is derived from an EMBL/GenBank/DDBJ whole genome shotgun (WGS) entry which is preliminary data.</text>
</comment>
<dbReference type="InterPro" id="IPR002941">
    <property type="entry name" value="DNA_methylase_N4/N6"/>
</dbReference>
<dbReference type="GO" id="GO:0032259">
    <property type="term" value="P:methylation"/>
    <property type="evidence" value="ECO:0007669"/>
    <property type="project" value="UniProtKB-KW"/>
</dbReference>
<feature type="region of interest" description="Disordered" evidence="4">
    <location>
        <begin position="1"/>
        <end position="26"/>
    </location>
</feature>
<reference evidence="6" key="1">
    <citation type="submission" date="2021-06" db="EMBL/GenBank/DDBJ databases">
        <authorList>
            <person name="Kallberg Y."/>
            <person name="Tangrot J."/>
            <person name="Rosling A."/>
        </authorList>
    </citation>
    <scope>NUCLEOTIDE SEQUENCE</scope>
    <source>
        <strain evidence="6">FL130A</strain>
    </source>
</reference>
<dbReference type="GO" id="GO:0003677">
    <property type="term" value="F:DNA binding"/>
    <property type="evidence" value="ECO:0007669"/>
    <property type="project" value="InterPro"/>
</dbReference>
<evidence type="ECO:0000256" key="4">
    <source>
        <dbReference type="SAM" id="MobiDB-lite"/>
    </source>
</evidence>
<protein>
    <submittedName>
        <fullName evidence="6">8297_t:CDS:1</fullName>
    </submittedName>
</protein>
<gene>
    <name evidence="6" type="ORF">ALEPTO_LOCUS8530</name>
</gene>
<dbReference type="Pfam" id="PF01555">
    <property type="entry name" value="N6_N4_Mtase"/>
    <property type="match status" value="1"/>
</dbReference>
<dbReference type="GO" id="GO:0008170">
    <property type="term" value="F:N-methyltransferase activity"/>
    <property type="evidence" value="ECO:0007669"/>
    <property type="project" value="InterPro"/>
</dbReference>
<keyword evidence="7" id="KW-1185">Reference proteome</keyword>
<keyword evidence="2" id="KW-0808">Transferase</keyword>
<sequence length="98" mass="10593">MRGDPCAKAPPRNPSQCRPITGPTGKVFVPTAEEVGDSTESKKEIIGLFPEINPFSTPKPERLLQRIIQIATNEGDIVLDYFAGSGTTAAVAQKLKRK</sequence>
<evidence type="ECO:0000256" key="1">
    <source>
        <dbReference type="ARBA" id="ARBA00022603"/>
    </source>
</evidence>
<dbReference type="EMBL" id="CAJVPS010004995">
    <property type="protein sequence ID" value="CAG8610257.1"/>
    <property type="molecule type" value="Genomic_DNA"/>
</dbReference>
<dbReference type="InterPro" id="IPR002295">
    <property type="entry name" value="N4/N6-MTase_EcoPI_Mod-like"/>
</dbReference>
<organism evidence="6 7">
    <name type="scientific">Ambispora leptoticha</name>
    <dbReference type="NCBI Taxonomy" id="144679"/>
    <lineage>
        <taxon>Eukaryota</taxon>
        <taxon>Fungi</taxon>
        <taxon>Fungi incertae sedis</taxon>
        <taxon>Mucoromycota</taxon>
        <taxon>Glomeromycotina</taxon>
        <taxon>Glomeromycetes</taxon>
        <taxon>Archaeosporales</taxon>
        <taxon>Ambisporaceae</taxon>
        <taxon>Ambispora</taxon>
    </lineage>
</organism>
<accession>A0A9N9CQA4</accession>
<keyword evidence="3" id="KW-0949">S-adenosyl-L-methionine</keyword>
<evidence type="ECO:0000313" key="6">
    <source>
        <dbReference type="EMBL" id="CAG8610257.1"/>
    </source>
</evidence>
<evidence type="ECO:0000313" key="7">
    <source>
        <dbReference type="Proteomes" id="UP000789508"/>
    </source>
</evidence>
<keyword evidence="1" id="KW-0489">Methyltransferase</keyword>